<dbReference type="GeneID" id="102700893"/>
<evidence type="ECO:0000256" key="8">
    <source>
        <dbReference type="RuleBase" id="RU000589"/>
    </source>
</evidence>
<keyword evidence="6 8" id="KW-0063">Aspartyl esterase</keyword>
<feature type="domain" description="Pectinesterase catalytic" evidence="9">
    <location>
        <begin position="175"/>
        <end position="470"/>
    </location>
</feature>
<evidence type="ECO:0000256" key="5">
    <source>
        <dbReference type="ARBA" id="ARBA00022801"/>
    </source>
</evidence>
<reference evidence="10" key="1">
    <citation type="journal article" date="2013" name="Nat. Commun.">
        <title>Whole-genome sequencing of Oryza brachyantha reveals mechanisms underlying Oryza genome evolution.</title>
        <authorList>
            <person name="Chen J."/>
            <person name="Huang Q."/>
            <person name="Gao D."/>
            <person name="Wang J."/>
            <person name="Lang Y."/>
            <person name="Liu T."/>
            <person name="Li B."/>
            <person name="Bai Z."/>
            <person name="Luis Goicoechea J."/>
            <person name="Liang C."/>
            <person name="Chen C."/>
            <person name="Zhang W."/>
            <person name="Sun S."/>
            <person name="Liao Y."/>
            <person name="Zhang X."/>
            <person name="Yang L."/>
            <person name="Song C."/>
            <person name="Wang M."/>
            <person name="Shi J."/>
            <person name="Liu G."/>
            <person name="Liu J."/>
            <person name="Zhou H."/>
            <person name="Zhou W."/>
            <person name="Yu Q."/>
            <person name="An N."/>
            <person name="Chen Y."/>
            <person name="Cai Q."/>
            <person name="Wang B."/>
            <person name="Liu B."/>
            <person name="Min J."/>
            <person name="Huang Y."/>
            <person name="Wu H."/>
            <person name="Li Z."/>
            <person name="Zhang Y."/>
            <person name="Yin Y."/>
            <person name="Song W."/>
            <person name="Jiang J."/>
            <person name="Jackson S.A."/>
            <person name="Wing R.A."/>
            <person name="Wang J."/>
            <person name="Chen M."/>
        </authorList>
    </citation>
    <scope>NUCLEOTIDE SEQUENCE [LARGE SCALE GENOMIC DNA]</scope>
    <source>
        <strain evidence="10">cv. IRGC 101232</strain>
    </source>
</reference>
<evidence type="ECO:0000256" key="1">
    <source>
        <dbReference type="ARBA" id="ARBA00004191"/>
    </source>
</evidence>
<keyword evidence="5 8" id="KW-0378">Hydrolase</keyword>
<sequence>MPRSHGHGHGYHHQAPHQLSHRRLAPIASAAAVLLLLALLILLPAAPPGGPAAPASLLRAAIAAHPAPESYADPCADHLALSLRRLGAAASSLESGDLPAALHLASASLQYQYDCSHLLSLPAFPSYSLTSRFLASLTPPPLAAGTKPSPSSSAAAFLASVRADATVCKANLAARTCDYSTVQAAIDAAPNYTAGHFVIKVAAGIYKESVMIPYEKTNIVLVGEGMSATLITASRSVGIDGLGTYDTATVAVVGDGFRAKDITFENGAGAGAHQAVAFRSDSDKSVLENVEFRGHQDTLYARTMRQLYRRCRIVGTVDFVFGNSAAIFEECVIRTVPRAEGARKSARNVVAANGRIDPGQTTGFMFWNCTVDGSKEFLALFRAKPGSYRLYLGRPWKEYAITVYARCYLGKVVRPEGWLAWRGEFALRTLYYGEFDSRGPGANHTARVEWSSQASEQLVGVYSVENFIQGHEWIAY</sequence>
<dbReference type="Proteomes" id="UP000006038">
    <property type="component" value="Chromosome 4"/>
</dbReference>
<dbReference type="AlphaFoldDB" id="J3LY41"/>
<dbReference type="KEGG" id="obr:102700893"/>
<evidence type="ECO:0000313" key="10">
    <source>
        <dbReference type="EnsemblPlants" id="OB04G20660.1"/>
    </source>
</evidence>
<dbReference type="GO" id="GO:0030599">
    <property type="term" value="F:pectinesterase activity"/>
    <property type="evidence" value="ECO:0007669"/>
    <property type="project" value="UniProtKB-UniRule"/>
</dbReference>
<organism evidence="10">
    <name type="scientific">Oryza brachyantha</name>
    <name type="common">malo sina</name>
    <dbReference type="NCBI Taxonomy" id="4533"/>
    <lineage>
        <taxon>Eukaryota</taxon>
        <taxon>Viridiplantae</taxon>
        <taxon>Streptophyta</taxon>
        <taxon>Embryophyta</taxon>
        <taxon>Tracheophyta</taxon>
        <taxon>Spermatophyta</taxon>
        <taxon>Magnoliopsida</taxon>
        <taxon>Liliopsida</taxon>
        <taxon>Poales</taxon>
        <taxon>Poaceae</taxon>
        <taxon>BOP clade</taxon>
        <taxon>Oryzoideae</taxon>
        <taxon>Oryzeae</taxon>
        <taxon>Oryzinae</taxon>
        <taxon>Oryza</taxon>
    </lineage>
</organism>
<dbReference type="InterPro" id="IPR033131">
    <property type="entry name" value="Pectinesterase_Asp_AS"/>
</dbReference>
<comment type="pathway">
    <text evidence="2 8">Glycan metabolism; pectin degradation; 2-dehydro-3-deoxy-D-gluconate from pectin: step 1/5.</text>
</comment>
<dbReference type="STRING" id="4533.J3LY41"/>
<dbReference type="OMA" id="TAGHFVI"/>
<dbReference type="FunFam" id="2.160.20.10:FF:000029">
    <property type="entry name" value="Pectinesterase 4"/>
    <property type="match status" value="1"/>
</dbReference>
<dbReference type="PANTHER" id="PTHR31707">
    <property type="entry name" value="PECTINESTERASE"/>
    <property type="match status" value="1"/>
</dbReference>
<dbReference type="OrthoDB" id="2019149at2759"/>
<keyword evidence="4" id="KW-0134">Cell wall</keyword>
<dbReference type="UniPathway" id="UPA00545">
    <property type="reaction ID" value="UER00823"/>
</dbReference>
<dbReference type="HOGENOM" id="CLU_012243_9_3_1"/>
<reference evidence="10" key="2">
    <citation type="submission" date="2013-04" db="UniProtKB">
        <authorList>
            <consortium name="EnsemblPlants"/>
        </authorList>
    </citation>
    <scope>IDENTIFICATION</scope>
</reference>
<dbReference type="eggNOG" id="ENOG502QW0X">
    <property type="taxonomic scope" value="Eukaryota"/>
</dbReference>
<evidence type="ECO:0000256" key="3">
    <source>
        <dbReference type="ARBA" id="ARBA00013229"/>
    </source>
</evidence>
<dbReference type="EC" id="3.1.1.11" evidence="3 8"/>
<protein>
    <recommendedName>
        <fullName evidence="3 8">Pectinesterase</fullName>
        <ecNumber evidence="3 8">3.1.1.11</ecNumber>
    </recommendedName>
</protein>
<dbReference type="Pfam" id="PF01095">
    <property type="entry name" value="Pectinesterase"/>
    <property type="match status" value="1"/>
</dbReference>
<dbReference type="GO" id="GO:0045490">
    <property type="term" value="P:pectin catabolic process"/>
    <property type="evidence" value="ECO:0007669"/>
    <property type="project" value="UniProtKB-UniRule"/>
</dbReference>
<dbReference type="InterPro" id="IPR000070">
    <property type="entry name" value="Pectinesterase_cat"/>
</dbReference>
<dbReference type="SUPFAM" id="SSF51126">
    <property type="entry name" value="Pectin lyase-like"/>
    <property type="match status" value="1"/>
</dbReference>
<dbReference type="EnsemblPlants" id="OB04G20660.1">
    <property type="protein sequence ID" value="OB04G20660.1"/>
    <property type="gene ID" value="OB04G20660"/>
</dbReference>
<dbReference type="Gramene" id="OB04G20660.1">
    <property type="protein sequence ID" value="OB04G20660.1"/>
    <property type="gene ID" value="OB04G20660"/>
</dbReference>
<evidence type="ECO:0000256" key="6">
    <source>
        <dbReference type="ARBA" id="ARBA00023085"/>
    </source>
</evidence>
<keyword evidence="11" id="KW-1185">Reference proteome</keyword>
<evidence type="ECO:0000256" key="4">
    <source>
        <dbReference type="ARBA" id="ARBA00022512"/>
    </source>
</evidence>
<evidence type="ECO:0000259" key="9">
    <source>
        <dbReference type="Pfam" id="PF01095"/>
    </source>
</evidence>
<name>J3LY41_ORYBR</name>
<keyword evidence="4" id="KW-0964">Secreted</keyword>
<evidence type="ECO:0000256" key="2">
    <source>
        <dbReference type="ARBA" id="ARBA00005184"/>
    </source>
</evidence>
<dbReference type="PROSITE" id="PS00503">
    <property type="entry name" value="PECTINESTERASE_2"/>
    <property type="match status" value="1"/>
</dbReference>
<evidence type="ECO:0000256" key="7">
    <source>
        <dbReference type="PROSITE-ProRule" id="PRU10040"/>
    </source>
</evidence>
<feature type="active site" evidence="7">
    <location>
        <position position="318"/>
    </location>
</feature>
<comment type="catalytic activity">
    <reaction evidence="8">
        <text>[(1-&gt;4)-alpha-D-galacturonosyl methyl ester](n) + n H2O = [(1-&gt;4)-alpha-D-galacturonosyl](n) + n methanol + n H(+)</text>
        <dbReference type="Rhea" id="RHEA:22380"/>
        <dbReference type="Rhea" id="RHEA-COMP:14570"/>
        <dbReference type="Rhea" id="RHEA-COMP:14573"/>
        <dbReference type="ChEBI" id="CHEBI:15377"/>
        <dbReference type="ChEBI" id="CHEBI:15378"/>
        <dbReference type="ChEBI" id="CHEBI:17790"/>
        <dbReference type="ChEBI" id="CHEBI:140522"/>
        <dbReference type="ChEBI" id="CHEBI:140523"/>
        <dbReference type="EC" id="3.1.1.11"/>
    </reaction>
</comment>
<comment type="subcellular location">
    <subcellularLocation>
        <location evidence="1">Secreted</location>
        <location evidence="1">Cell wall</location>
    </subcellularLocation>
</comment>
<dbReference type="InterPro" id="IPR012334">
    <property type="entry name" value="Pectin_lyas_fold"/>
</dbReference>
<dbReference type="InterPro" id="IPR011050">
    <property type="entry name" value="Pectin_lyase_fold/virulence"/>
</dbReference>
<evidence type="ECO:0000313" key="11">
    <source>
        <dbReference type="Proteomes" id="UP000006038"/>
    </source>
</evidence>
<dbReference type="GO" id="GO:0042545">
    <property type="term" value="P:cell wall modification"/>
    <property type="evidence" value="ECO:0007669"/>
    <property type="project" value="UniProtKB-UniRule"/>
</dbReference>
<dbReference type="RefSeq" id="XP_006653425.1">
    <property type="nucleotide sequence ID" value="XM_006653362.3"/>
</dbReference>
<dbReference type="Gene3D" id="2.160.20.10">
    <property type="entry name" value="Single-stranded right-handed beta-helix, Pectin lyase-like"/>
    <property type="match status" value="1"/>
</dbReference>
<proteinExistence type="predicted"/>
<accession>J3LY41</accession>
<gene>
    <name evidence="10" type="primary">LOC102700893</name>
</gene>